<comment type="caution">
    <text evidence="1">The sequence shown here is derived from an EMBL/GenBank/DDBJ whole genome shotgun (WGS) entry which is preliminary data.</text>
</comment>
<evidence type="ECO:0000313" key="1">
    <source>
        <dbReference type="EMBL" id="KKL87120.1"/>
    </source>
</evidence>
<dbReference type="EMBL" id="LAZR01020924">
    <property type="protein sequence ID" value="KKL87120.1"/>
    <property type="molecule type" value="Genomic_DNA"/>
</dbReference>
<dbReference type="AlphaFoldDB" id="A0A0F9HZN5"/>
<name>A0A0F9HZN5_9ZZZZ</name>
<accession>A0A0F9HZN5</accession>
<proteinExistence type="predicted"/>
<protein>
    <submittedName>
        <fullName evidence="1">Uncharacterized protein</fullName>
    </submittedName>
</protein>
<reference evidence="1" key="1">
    <citation type="journal article" date="2015" name="Nature">
        <title>Complex archaea that bridge the gap between prokaryotes and eukaryotes.</title>
        <authorList>
            <person name="Spang A."/>
            <person name="Saw J.H."/>
            <person name="Jorgensen S.L."/>
            <person name="Zaremba-Niedzwiedzka K."/>
            <person name="Martijn J."/>
            <person name="Lind A.E."/>
            <person name="van Eijk R."/>
            <person name="Schleper C."/>
            <person name="Guy L."/>
            <person name="Ettema T.J."/>
        </authorList>
    </citation>
    <scope>NUCLEOTIDE SEQUENCE</scope>
</reference>
<gene>
    <name evidence="1" type="ORF">LCGC14_1937900</name>
</gene>
<organism evidence="1">
    <name type="scientific">marine sediment metagenome</name>
    <dbReference type="NCBI Taxonomy" id="412755"/>
    <lineage>
        <taxon>unclassified sequences</taxon>
        <taxon>metagenomes</taxon>
        <taxon>ecological metagenomes</taxon>
    </lineage>
</organism>
<sequence length="69" mass="7602">MNRPKVDHIGKDTVKCLTCQHHHCALCPICHRCGCGRDPRQPNQHYCVGMSLVPGSPSNCETCGPDKDD</sequence>